<reference evidence="2 4" key="1">
    <citation type="submission" date="2015-09" db="EMBL/GenBank/DDBJ databases">
        <title>Genome sequence of Acetobacterium wieringae DSM 1911.</title>
        <authorList>
            <person name="Poehlein A."/>
            <person name="Bengelsdorf F.R."/>
            <person name="Schiel-Bengelsdorf B."/>
            <person name="Duerre P."/>
            <person name="Daniel R."/>
        </authorList>
    </citation>
    <scope>NUCLEOTIDE SEQUENCE [LARGE SCALE GENOMIC DNA]</scope>
    <source>
        <strain evidence="2 4">DSM 1911</strain>
    </source>
</reference>
<sequence>MKQCDLPEIYSNQDAILMAGFCYQTYLFYDQQQLVLPVGFELRSSFKGMAGVTEKTQENFGYIAESKDSLVLAFRGTDSTPNLDSDLDLFQIPFPYVKNAGLCHRGITRIYQSLREEVLDQLSQLPQDKKFYITGHSLGGDLAIMAALDLAVNSNRKAIIAYTYAAGRPGDRDFAAAYKAQVKNSFRIYNVHDFIPTLPAAEYPPPFTETGLVYEHVDVAVPIAFQMNNLFLNHRINYYFQKLGEQDHNYFRQLQSSSPGFGPEAIDLSALAAAMANN</sequence>
<proteinExistence type="predicted"/>
<dbReference type="GO" id="GO:0006629">
    <property type="term" value="P:lipid metabolic process"/>
    <property type="evidence" value="ECO:0007669"/>
    <property type="project" value="InterPro"/>
</dbReference>
<organism evidence="2 4">
    <name type="scientific">Acetobacterium wieringae</name>
    <dbReference type="NCBI Taxonomy" id="52694"/>
    <lineage>
        <taxon>Bacteria</taxon>
        <taxon>Bacillati</taxon>
        <taxon>Bacillota</taxon>
        <taxon>Clostridia</taxon>
        <taxon>Eubacteriales</taxon>
        <taxon>Eubacteriaceae</taxon>
        <taxon>Acetobacterium</taxon>
    </lineage>
</organism>
<dbReference type="AlphaFoldDB" id="A0A1F2PGD2"/>
<dbReference type="PANTHER" id="PTHR45856">
    <property type="entry name" value="ALPHA/BETA-HYDROLASES SUPERFAMILY PROTEIN"/>
    <property type="match status" value="1"/>
</dbReference>
<protein>
    <submittedName>
        <fullName evidence="2">Lipase (Class 3)</fullName>
    </submittedName>
    <submittedName>
        <fullName evidence="3">Lipase family protein</fullName>
    </submittedName>
</protein>
<dbReference type="InterPro" id="IPR051218">
    <property type="entry name" value="Sec_MonoDiacylglyc_Lipase"/>
</dbReference>
<keyword evidence="5" id="KW-1185">Reference proteome</keyword>
<dbReference type="RefSeq" id="WP_070372167.1">
    <property type="nucleotide sequence ID" value="NZ_CABIIK010000007.1"/>
</dbReference>
<dbReference type="Gene3D" id="3.40.50.1820">
    <property type="entry name" value="alpha/beta hydrolase"/>
    <property type="match status" value="1"/>
</dbReference>
<feature type="domain" description="Fungal lipase-type" evidence="1">
    <location>
        <begin position="71"/>
        <end position="201"/>
    </location>
</feature>
<dbReference type="Proteomes" id="UP000176244">
    <property type="component" value="Unassembled WGS sequence"/>
</dbReference>
<dbReference type="OrthoDB" id="5522031at2"/>
<dbReference type="Pfam" id="PF01764">
    <property type="entry name" value="Lipase_3"/>
    <property type="match status" value="1"/>
</dbReference>
<dbReference type="EMBL" id="CP087994">
    <property type="protein sequence ID" value="UYO64140.1"/>
    <property type="molecule type" value="Genomic_DNA"/>
</dbReference>
<dbReference type="InterPro" id="IPR029058">
    <property type="entry name" value="AB_hydrolase_fold"/>
</dbReference>
<evidence type="ECO:0000313" key="4">
    <source>
        <dbReference type="Proteomes" id="UP000176244"/>
    </source>
</evidence>
<name>A0A1F2PGD2_9FIRM</name>
<dbReference type="CDD" id="cd00519">
    <property type="entry name" value="Lipase_3"/>
    <property type="match status" value="1"/>
</dbReference>
<dbReference type="InterPro" id="IPR002921">
    <property type="entry name" value="Fungal_lipase-type"/>
</dbReference>
<dbReference type="SUPFAM" id="SSF53474">
    <property type="entry name" value="alpha/beta-Hydrolases"/>
    <property type="match status" value="1"/>
</dbReference>
<evidence type="ECO:0000313" key="5">
    <source>
        <dbReference type="Proteomes" id="UP001163550"/>
    </source>
</evidence>
<dbReference type="EMBL" id="LKEU01000037">
    <property type="protein sequence ID" value="OFV69771.1"/>
    <property type="molecule type" value="Genomic_DNA"/>
</dbReference>
<gene>
    <name evidence="2" type="ORF">ACWI_29090</name>
    <name evidence="3" type="ORF">LNN31_06920</name>
</gene>
<evidence type="ECO:0000313" key="3">
    <source>
        <dbReference type="EMBL" id="UYO64140.1"/>
    </source>
</evidence>
<dbReference type="PANTHER" id="PTHR45856:SF24">
    <property type="entry name" value="FUNGAL LIPASE-LIKE DOMAIN-CONTAINING PROTEIN"/>
    <property type="match status" value="1"/>
</dbReference>
<reference evidence="3" key="2">
    <citation type="submission" date="2021-11" db="EMBL/GenBank/DDBJ databases">
        <title>Isoprene-degrading acetogen.</title>
        <authorList>
            <person name="Yang Y."/>
            <person name="Jin H."/>
            <person name="Yan J."/>
        </authorList>
    </citation>
    <scope>NUCLEOTIDE SEQUENCE</scope>
    <source>
        <strain evidence="3">Berkeley</strain>
    </source>
</reference>
<evidence type="ECO:0000259" key="1">
    <source>
        <dbReference type="Pfam" id="PF01764"/>
    </source>
</evidence>
<evidence type="ECO:0000313" key="2">
    <source>
        <dbReference type="EMBL" id="OFV69771.1"/>
    </source>
</evidence>
<dbReference type="Proteomes" id="UP001163550">
    <property type="component" value="Chromosome"/>
</dbReference>
<dbReference type="STRING" id="52694.ACWI_29090"/>
<accession>A0A1F2PGD2</accession>